<dbReference type="OrthoDB" id="78703at2759"/>
<evidence type="ECO:0000313" key="2">
    <source>
        <dbReference type="Proteomes" id="UP000237271"/>
    </source>
</evidence>
<evidence type="ECO:0000313" key="1">
    <source>
        <dbReference type="EMBL" id="POM65717.1"/>
    </source>
</evidence>
<proteinExistence type="predicted"/>
<reference evidence="1 2" key="1">
    <citation type="journal article" date="2017" name="Genome Biol. Evol.">
        <title>Phytophthora megakarya and P. palmivora, closely related causal agents of cacao black pod rot, underwent increases in genome sizes and gene numbers by different mechanisms.</title>
        <authorList>
            <person name="Ali S.S."/>
            <person name="Shao J."/>
            <person name="Lary D.J."/>
            <person name="Kronmiller B."/>
            <person name="Shen D."/>
            <person name="Strem M.D."/>
            <person name="Amoako-Attah I."/>
            <person name="Akrofi A.Y."/>
            <person name="Begoude B.A."/>
            <person name="Ten Hoopen G.M."/>
            <person name="Coulibaly K."/>
            <person name="Kebe B.I."/>
            <person name="Melnick R.L."/>
            <person name="Guiltinan M.J."/>
            <person name="Tyler B.M."/>
            <person name="Meinhardt L.W."/>
            <person name="Bailey B.A."/>
        </authorList>
    </citation>
    <scope>NUCLEOTIDE SEQUENCE [LARGE SCALE GENOMIC DNA]</scope>
    <source>
        <strain evidence="2">sbr112.9</strain>
    </source>
</reference>
<protein>
    <submittedName>
        <fullName evidence="1">Uncharacterized protein</fullName>
    </submittedName>
</protein>
<dbReference type="Proteomes" id="UP000237271">
    <property type="component" value="Unassembled WGS sequence"/>
</dbReference>
<comment type="caution">
    <text evidence="1">The sequence shown here is derived from an EMBL/GenBank/DDBJ whole genome shotgun (WGS) entry which is preliminary data.</text>
</comment>
<keyword evidence="2" id="KW-1185">Reference proteome</keyword>
<dbReference type="AlphaFoldDB" id="A0A2P4XJJ9"/>
<dbReference type="EMBL" id="NCKW01009962">
    <property type="protein sequence ID" value="POM65717.1"/>
    <property type="molecule type" value="Genomic_DNA"/>
</dbReference>
<name>A0A2P4XJJ9_9STRA</name>
<gene>
    <name evidence="1" type="ORF">PHPALM_18529</name>
</gene>
<organism evidence="1 2">
    <name type="scientific">Phytophthora palmivora</name>
    <dbReference type="NCBI Taxonomy" id="4796"/>
    <lineage>
        <taxon>Eukaryota</taxon>
        <taxon>Sar</taxon>
        <taxon>Stramenopiles</taxon>
        <taxon>Oomycota</taxon>
        <taxon>Peronosporomycetes</taxon>
        <taxon>Peronosporales</taxon>
        <taxon>Peronosporaceae</taxon>
        <taxon>Phytophthora</taxon>
    </lineage>
</organism>
<sequence length="325" mass="37329">MLSLRQVLCEGENGVLLGFSSDGNFLGTCAAAVVSCRVERELRCLSVYCIALDSCYEVQWRRFKFQAFYHWREDGEAPETVLKLRVDGRASVYGLSTPLEVWQSVDWNLVLAVTTDHLSEENSRLCRVVVAPSPMFGDAAVTRMSFEFRQHALSQKMEKWQLMQLVRGQKCVYHLLVNAGTVVHVLVFHTQRVESNAAEVAPRGLGISHLPQKAWYYTPVFPIKLLKSKEHRQNKRHFTVECLCQHLFDVERFLEEFLETFKALQHCNLVDYDLRLVRVISELVSYTSYNVNVMRDDLLILTGQHFGEDNIYDLCYGACSITVTM</sequence>
<accession>A0A2P4XJJ9</accession>